<name>A0A8K0TCK8_9PEZI</name>
<reference evidence="10" key="1">
    <citation type="journal article" date="2021" name="Nat. Commun.">
        <title>Genetic determinants of endophytism in the Arabidopsis root mycobiome.</title>
        <authorList>
            <person name="Mesny F."/>
            <person name="Miyauchi S."/>
            <person name="Thiergart T."/>
            <person name="Pickel B."/>
            <person name="Atanasova L."/>
            <person name="Karlsson M."/>
            <person name="Huettel B."/>
            <person name="Barry K.W."/>
            <person name="Haridas S."/>
            <person name="Chen C."/>
            <person name="Bauer D."/>
            <person name="Andreopoulos W."/>
            <person name="Pangilinan J."/>
            <person name="LaButti K."/>
            <person name="Riley R."/>
            <person name="Lipzen A."/>
            <person name="Clum A."/>
            <person name="Drula E."/>
            <person name="Henrissat B."/>
            <person name="Kohler A."/>
            <person name="Grigoriev I.V."/>
            <person name="Martin F.M."/>
            <person name="Hacquard S."/>
        </authorList>
    </citation>
    <scope>NUCLEOTIDE SEQUENCE</scope>
    <source>
        <strain evidence="10">MPI-CAGE-AT-0016</strain>
    </source>
</reference>
<feature type="domain" description="C2H2-type" evidence="9">
    <location>
        <begin position="541"/>
        <end position="570"/>
    </location>
</feature>
<evidence type="ECO:0000313" key="10">
    <source>
        <dbReference type="EMBL" id="KAH7358464.1"/>
    </source>
</evidence>
<dbReference type="Proteomes" id="UP000813385">
    <property type="component" value="Unassembled WGS sequence"/>
</dbReference>
<evidence type="ECO:0000256" key="3">
    <source>
        <dbReference type="ARBA" id="ARBA00022737"/>
    </source>
</evidence>
<evidence type="ECO:0000256" key="8">
    <source>
        <dbReference type="SAM" id="MobiDB-lite"/>
    </source>
</evidence>
<keyword evidence="4 7" id="KW-0863">Zinc-finger</keyword>
<dbReference type="GO" id="GO:0005634">
    <property type="term" value="C:nucleus"/>
    <property type="evidence" value="ECO:0007669"/>
    <property type="project" value="UniProtKB-SubCell"/>
</dbReference>
<dbReference type="GO" id="GO:0008270">
    <property type="term" value="F:zinc ion binding"/>
    <property type="evidence" value="ECO:0007669"/>
    <property type="project" value="UniProtKB-KW"/>
</dbReference>
<keyword evidence="2" id="KW-0479">Metal-binding</keyword>
<organism evidence="10 11">
    <name type="scientific">Plectosphaerella cucumerina</name>
    <dbReference type="NCBI Taxonomy" id="40658"/>
    <lineage>
        <taxon>Eukaryota</taxon>
        <taxon>Fungi</taxon>
        <taxon>Dikarya</taxon>
        <taxon>Ascomycota</taxon>
        <taxon>Pezizomycotina</taxon>
        <taxon>Sordariomycetes</taxon>
        <taxon>Hypocreomycetidae</taxon>
        <taxon>Glomerellales</taxon>
        <taxon>Plectosphaerellaceae</taxon>
        <taxon>Plectosphaerella</taxon>
    </lineage>
</organism>
<comment type="subcellular location">
    <subcellularLocation>
        <location evidence="1">Nucleus</location>
    </subcellularLocation>
</comment>
<evidence type="ECO:0000256" key="1">
    <source>
        <dbReference type="ARBA" id="ARBA00004123"/>
    </source>
</evidence>
<comment type="caution">
    <text evidence="10">The sequence shown here is derived from an EMBL/GenBank/DDBJ whole genome shotgun (WGS) entry which is preliminary data.</text>
</comment>
<dbReference type="Pfam" id="PF00096">
    <property type="entry name" value="zf-C2H2"/>
    <property type="match status" value="1"/>
</dbReference>
<sequence length="746" mass="83314">MDPSTKRQLPSPGSDDTNTPNILDGALIRSWPRMYGLEGFYAAPPSSDPYVPGLRTNPEAYNEMSRGMSTYGVSRGHVHYQCGDMPPPSDSGYSSRAKHSIADTSVYDGVDRSQDTQSITGHMSDFHPFAPMPTDKFGQGTTGSHREFPHGAWLNQPVPMSSRSRHESASSGLVCPTCQMPVKNRSEIKKHEQRHMKPHKCDVQGCNRKEGFSTVNDLDRHKKSVHGLEGTRYQCRIGPCSSKDKTWPRADNFRSHLKRVHGQEISADGDLSEFQYTPPQAPVLEGVGDFAYATDYSSIMSNTYWPNQRPTQIDVPPQHDLDVSEPTSASLSGMFSVQRGRVVADEHQRDEPAAGEQCSVSTMASMSPVLMQSAAHLPLTHHVGPFGARNFSDNATLESDPLIGSGSDIQDLEADLVPHAVQEDSFVARHTRPSPLRVESQGSDIIESVEGKLSVASTSDVSMMEDGGESVVSHIEEDDDEKERKPSIPSLPPFTDVDSLRKFLETVPEDLLDEFIQDRSQQTLKKATTTSSVVSSEAPKYTCPNESCKKTFPRQCELKKHQKRHEKPYGCTFRDCTRTFGSKNDWKRHENSQHAQLETWKCHELDGTTDGAPCSKVFARREQFKHHLQAHHGIHSEQKVEKELSERRIGRDCDSSFWCGFCVEIISISSRDVHAWTERFNHIDEHFCGKNQDGKRTIAEWKHIDDTDVRDVHTSAGVAATAQASRTGKKRAAENAQPPRVKRQQR</sequence>
<dbReference type="PANTHER" id="PTHR24404:SF114">
    <property type="entry name" value="KLUMPFUSS, ISOFORM B-RELATED"/>
    <property type="match status" value="1"/>
</dbReference>
<gene>
    <name evidence="10" type="ORF">B0T11DRAFT_104207</name>
</gene>
<dbReference type="GO" id="GO:0000978">
    <property type="term" value="F:RNA polymerase II cis-regulatory region sequence-specific DNA binding"/>
    <property type="evidence" value="ECO:0007669"/>
    <property type="project" value="TreeGrafter"/>
</dbReference>
<evidence type="ECO:0000256" key="7">
    <source>
        <dbReference type="PROSITE-ProRule" id="PRU00042"/>
    </source>
</evidence>
<feature type="region of interest" description="Disordered" evidence="8">
    <location>
        <begin position="715"/>
        <end position="746"/>
    </location>
</feature>
<keyword evidence="11" id="KW-1185">Reference proteome</keyword>
<proteinExistence type="predicted"/>
<dbReference type="PANTHER" id="PTHR24404">
    <property type="entry name" value="ZINC FINGER PROTEIN"/>
    <property type="match status" value="1"/>
</dbReference>
<keyword evidence="5" id="KW-0862">Zinc</keyword>
<dbReference type="AlphaFoldDB" id="A0A8K0TCK8"/>
<feature type="domain" description="C2H2-type" evidence="9">
    <location>
        <begin position="569"/>
        <end position="599"/>
    </location>
</feature>
<dbReference type="SMART" id="SM00355">
    <property type="entry name" value="ZnF_C2H2"/>
    <property type="match status" value="6"/>
</dbReference>
<keyword evidence="3" id="KW-0677">Repeat</keyword>
<feature type="region of interest" description="Disordered" evidence="8">
    <location>
        <begin position="1"/>
        <end position="23"/>
    </location>
</feature>
<dbReference type="PROSITE" id="PS00028">
    <property type="entry name" value="ZINC_FINGER_C2H2_1"/>
    <property type="match status" value="3"/>
</dbReference>
<dbReference type="PROSITE" id="PS50157">
    <property type="entry name" value="ZINC_FINGER_C2H2_2"/>
    <property type="match status" value="3"/>
</dbReference>
<dbReference type="GO" id="GO:0003700">
    <property type="term" value="F:DNA-binding transcription factor activity"/>
    <property type="evidence" value="ECO:0007669"/>
    <property type="project" value="TreeGrafter"/>
</dbReference>
<evidence type="ECO:0000313" key="11">
    <source>
        <dbReference type="Proteomes" id="UP000813385"/>
    </source>
</evidence>
<evidence type="ECO:0000259" key="9">
    <source>
        <dbReference type="PROSITE" id="PS50157"/>
    </source>
</evidence>
<dbReference type="EMBL" id="JAGPXD010000004">
    <property type="protein sequence ID" value="KAH7358464.1"/>
    <property type="molecule type" value="Genomic_DNA"/>
</dbReference>
<protein>
    <submittedName>
        <fullName evidence="10">C2H2 type zinc finger domain-containing protein</fullName>
    </submittedName>
</protein>
<feature type="domain" description="C2H2-type" evidence="9">
    <location>
        <begin position="600"/>
        <end position="640"/>
    </location>
</feature>
<keyword evidence="6" id="KW-0539">Nucleus</keyword>
<dbReference type="GO" id="GO:0006357">
    <property type="term" value="P:regulation of transcription by RNA polymerase II"/>
    <property type="evidence" value="ECO:0007669"/>
    <property type="project" value="TreeGrafter"/>
</dbReference>
<feature type="region of interest" description="Disordered" evidence="8">
    <location>
        <begin position="456"/>
        <end position="492"/>
    </location>
</feature>
<evidence type="ECO:0000256" key="2">
    <source>
        <dbReference type="ARBA" id="ARBA00022723"/>
    </source>
</evidence>
<dbReference type="OrthoDB" id="6077919at2759"/>
<dbReference type="InterPro" id="IPR013087">
    <property type="entry name" value="Znf_C2H2_type"/>
</dbReference>
<evidence type="ECO:0000256" key="6">
    <source>
        <dbReference type="ARBA" id="ARBA00023242"/>
    </source>
</evidence>
<dbReference type="InterPro" id="IPR050589">
    <property type="entry name" value="Ikaros_C2H2-ZF"/>
</dbReference>
<dbReference type="Gene3D" id="3.30.160.60">
    <property type="entry name" value="Classic Zinc Finger"/>
    <property type="match status" value="2"/>
</dbReference>
<evidence type="ECO:0000256" key="5">
    <source>
        <dbReference type="ARBA" id="ARBA00022833"/>
    </source>
</evidence>
<evidence type="ECO:0000256" key="4">
    <source>
        <dbReference type="ARBA" id="ARBA00022771"/>
    </source>
</evidence>
<accession>A0A8K0TCK8</accession>